<dbReference type="AlphaFoldDB" id="A0A0V0QQC7"/>
<feature type="region of interest" description="Disordered" evidence="3">
    <location>
        <begin position="145"/>
        <end position="164"/>
    </location>
</feature>
<dbReference type="PANTHER" id="PTHR45747:SF4">
    <property type="entry name" value="HISTONE-LYSINE N-METHYLTRANSFERASE E(Z)"/>
    <property type="match status" value="1"/>
</dbReference>
<dbReference type="Gene3D" id="2.170.270.10">
    <property type="entry name" value="SET domain"/>
    <property type="match status" value="1"/>
</dbReference>
<dbReference type="GO" id="GO:0046976">
    <property type="term" value="F:histone H3K27 methyltransferase activity"/>
    <property type="evidence" value="ECO:0007669"/>
    <property type="project" value="TreeGrafter"/>
</dbReference>
<evidence type="ECO:0000259" key="4">
    <source>
        <dbReference type="PROSITE" id="PS50280"/>
    </source>
</evidence>
<keyword evidence="6" id="KW-1185">Reference proteome</keyword>
<gene>
    <name evidence="5" type="ORF">PPERSA_11348</name>
</gene>
<evidence type="ECO:0000256" key="3">
    <source>
        <dbReference type="SAM" id="MobiDB-lite"/>
    </source>
</evidence>
<feature type="compositionally biased region" description="Low complexity" evidence="3">
    <location>
        <begin position="153"/>
        <end position="162"/>
    </location>
</feature>
<keyword evidence="2" id="KW-0804">Transcription</keyword>
<feature type="domain" description="SET" evidence="4">
    <location>
        <begin position="1"/>
        <end position="126"/>
    </location>
</feature>
<feature type="compositionally biased region" description="Acidic residues" evidence="3">
    <location>
        <begin position="189"/>
        <end position="198"/>
    </location>
</feature>
<dbReference type="SUPFAM" id="SSF82199">
    <property type="entry name" value="SET domain"/>
    <property type="match status" value="1"/>
</dbReference>
<name>A0A0V0QQC7_PSEPJ</name>
<organism evidence="5 6">
    <name type="scientific">Pseudocohnilembus persalinus</name>
    <name type="common">Ciliate</name>
    <dbReference type="NCBI Taxonomy" id="266149"/>
    <lineage>
        <taxon>Eukaryota</taxon>
        <taxon>Sar</taxon>
        <taxon>Alveolata</taxon>
        <taxon>Ciliophora</taxon>
        <taxon>Intramacronucleata</taxon>
        <taxon>Oligohymenophorea</taxon>
        <taxon>Scuticociliatia</taxon>
        <taxon>Philasterida</taxon>
        <taxon>Pseudocohnilembidae</taxon>
        <taxon>Pseudocohnilembus</taxon>
    </lineage>
</organism>
<evidence type="ECO:0000313" key="6">
    <source>
        <dbReference type="Proteomes" id="UP000054937"/>
    </source>
</evidence>
<accession>A0A0V0QQC7</accession>
<dbReference type="GO" id="GO:0003682">
    <property type="term" value="F:chromatin binding"/>
    <property type="evidence" value="ECO:0007669"/>
    <property type="project" value="TreeGrafter"/>
</dbReference>
<dbReference type="Proteomes" id="UP000054937">
    <property type="component" value="Unassembled WGS sequence"/>
</dbReference>
<sequence length="207" mass="24416">MKYEQLNSIKEYLGEIIETAENQLREKFDGNNNFYSFQLTNQDKLIDGKYFGNKSRFINHQSQNPNCITKVVYSQGDWHLGNIIINYFQKLPEITIDDIKLKYYLFIGIYAQKDIEIGEELLFNYDGDGTLKSMFNWIEQEEEQKTKKKKQNRQQNINSKSNLSIEMEEELGELSFDSEIYYKNNNNGDGEDEEDYQDSFEIPLANA</sequence>
<dbReference type="PROSITE" id="PS50280">
    <property type="entry name" value="SET"/>
    <property type="match status" value="1"/>
</dbReference>
<evidence type="ECO:0000256" key="2">
    <source>
        <dbReference type="ARBA" id="ARBA00023163"/>
    </source>
</evidence>
<dbReference type="Pfam" id="PF00856">
    <property type="entry name" value="SET"/>
    <property type="match status" value="1"/>
</dbReference>
<protein>
    <recommendedName>
        <fullName evidence="4">SET domain-containing protein</fullName>
    </recommendedName>
</protein>
<dbReference type="SMART" id="SM00317">
    <property type="entry name" value="SET"/>
    <property type="match status" value="1"/>
</dbReference>
<dbReference type="GO" id="GO:0031507">
    <property type="term" value="P:heterochromatin formation"/>
    <property type="evidence" value="ECO:0007669"/>
    <property type="project" value="TreeGrafter"/>
</dbReference>
<dbReference type="InterPro" id="IPR046341">
    <property type="entry name" value="SET_dom_sf"/>
</dbReference>
<feature type="region of interest" description="Disordered" evidence="3">
    <location>
        <begin position="182"/>
        <end position="207"/>
    </location>
</feature>
<proteinExistence type="predicted"/>
<dbReference type="InterPro" id="IPR001214">
    <property type="entry name" value="SET_dom"/>
</dbReference>
<keyword evidence="1" id="KW-0805">Transcription regulation</keyword>
<dbReference type="InParanoid" id="A0A0V0QQC7"/>
<dbReference type="EMBL" id="LDAU01000120">
    <property type="protein sequence ID" value="KRX04224.1"/>
    <property type="molecule type" value="Genomic_DNA"/>
</dbReference>
<dbReference type="OrthoDB" id="308383at2759"/>
<dbReference type="PANTHER" id="PTHR45747">
    <property type="entry name" value="HISTONE-LYSINE N-METHYLTRANSFERASE E(Z)"/>
    <property type="match status" value="1"/>
</dbReference>
<comment type="caution">
    <text evidence="5">The sequence shown here is derived from an EMBL/GenBank/DDBJ whole genome shotgun (WGS) entry which is preliminary data.</text>
</comment>
<reference evidence="5 6" key="1">
    <citation type="journal article" date="2015" name="Sci. Rep.">
        <title>Genome of the facultative scuticociliatosis pathogen Pseudocohnilembus persalinus provides insight into its virulence through horizontal gene transfer.</title>
        <authorList>
            <person name="Xiong J."/>
            <person name="Wang G."/>
            <person name="Cheng J."/>
            <person name="Tian M."/>
            <person name="Pan X."/>
            <person name="Warren A."/>
            <person name="Jiang C."/>
            <person name="Yuan D."/>
            <person name="Miao W."/>
        </authorList>
    </citation>
    <scope>NUCLEOTIDE SEQUENCE [LARGE SCALE GENOMIC DNA]</scope>
    <source>
        <strain evidence="5">36N120E</strain>
    </source>
</reference>
<evidence type="ECO:0000313" key="5">
    <source>
        <dbReference type="EMBL" id="KRX04224.1"/>
    </source>
</evidence>
<dbReference type="InterPro" id="IPR045318">
    <property type="entry name" value="EZH1/2-like"/>
</dbReference>
<dbReference type="GO" id="GO:0005634">
    <property type="term" value="C:nucleus"/>
    <property type="evidence" value="ECO:0007669"/>
    <property type="project" value="TreeGrafter"/>
</dbReference>
<evidence type="ECO:0000256" key="1">
    <source>
        <dbReference type="ARBA" id="ARBA00023015"/>
    </source>
</evidence>